<dbReference type="Proteomes" id="UP001168540">
    <property type="component" value="Unassembled WGS sequence"/>
</dbReference>
<dbReference type="RefSeq" id="WP_289829077.1">
    <property type="nucleotide sequence ID" value="NZ_JAUEDK010000008.1"/>
</dbReference>
<keyword evidence="6" id="KW-0411">Iron-sulfur</keyword>
<dbReference type="Pfam" id="PF19298">
    <property type="entry name" value="KshA_C"/>
    <property type="match status" value="1"/>
</dbReference>
<dbReference type="EMBL" id="JAUEDK010000008">
    <property type="protein sequence ID" value="MDN0074506.1"/>
    <property type="molecule type" value="Genomic_DNA"/>
</dbReference>
<dbReference type="PANTHER" id="PTHR21266:SF60">
    <property type="entry name" value="3-KETOSTEROID-9-ALPHA-MONOOXYGENASE, OXYGENASE COMPONENT"/>
    <property type="match status" value="1"/>
</dbReference>
<comment type="caution">
    <text evidence="8">The sequence shown here is derived from an EMBL/GenBank/DDBJ whole genome shotgun (WGS) entry which is preliminary data.</text>
</comment>
<dbReference type="PROSITE" id="PS51296">
    <property type="entry name" value="RIESKE"/>
    <property type="match status" value="1"/>
</dbReference>
<dbReference type="SUPFAM" id="SSF55961">
    <property type="entry name" value="Bet v1-like"/>
    <property type="match status" value="1"/>
</dbReference>
<dbReference type="InterPro" id="IPR050584">
    <property type="entry name" value="Cholesterol_7-desaturase"/>
</dbReference>
<keyword evidence="4" id="KW-0560">Oxidoreductase</keyword>
<evidence type="ECO:0000256" key="3">
    <source>
        <dbReference type="ARBA" id="ARBA00022723"/>
    </source>
</evidence>
<evidence type="ECO:0000256" key="6">
    <source>
        <dbReference type="ARBA" id="ARBA00023014"/>
    </source>
</evidence>
<keyword evidence="5" id="KW-0408">Iron</keyword>
<evidence type="ECO:0000256" key="1">
    <source>
        <dbReference type="ARBA" id="ARBA00001962"/>
    </source>
</evidence>
<dbReference type="Gene3D" id="3.90.380.10">
    <property type="entry name" value="Naphthalene 1,2-dioxygenase Alpha Subunit, Chain A, domain 1"/>
    <property type="match status" value="1"/>
</dbReference>
<keyword evidence="9" id="KW-1185">Reference proteome</keyword>
<evidence type="ECO:0000313" key="9">
    <source>
        <dbReference type="Proteomes" id="UP001168540"/>
    </source>
</evidence>
<dbReference type="SUPFAM" id="SSF50022">
    <property type="entry name" value="ISP domain"/>
    <property type="match status" value="1"/>
</dbReference>
<evidence type="ECO:0000256" key="4">
    <source>
        <dbReference type="ARBA" id="ARBA00023002"/>
    </source>
</evidence>
<reference evidence="8" key="1">
    <citation type="submission" date="2023-06" db="EMBL/GenBank/DDBJ databases">
        <authorList>
            <person name="Zhang S."/>
        </authorList>
    </citation>
    <scope>NUCLEOTIDE SEQUENCE</scope>
    <source>
        <strain evidence="8">SG2303</strain>
    </source>
</reference>
<dbReference type="PANTHER" id="PTHR21266">
    <property type="entry name" value="IRON-SULFUR DOMAIN CONTAINING PROTEIN"/>
    <property type="match status" value="1"/>
</dbReference>
<evidence type="ECO:0000256" key="2">
    <source>
        <dbReference type="ARBA" id="ARBA00022714"/>
    </source>
</evidence>
<organism evidence="8 9">
    <name type="scientific">Crenobacter oryzisoli</name>
    <dbReference type="NCBI Taxonomy" id="3056844"/>
    <lineage>
        <taxon>Bacteria</taxon>
        <taxon>Pseudomonadati</taxon>
        <taxon>Pseudomonadota</taxon>
        <taxon>Betaproteobacteria</taxon>
        <taxon>Neisseriales</taxon>
        <taxon>Neisseriaceae</taxon>
        <taxon>Crenobacter</taxon>
    </lineage>
</organism>
<gene>
    <name evidence="8" type="ORF">QU481_06295</name>
</gene>
<evidence type="ECO:0000313" key="8">
    <source>
        <dbReference type="EMBL" id="MDN0074506.1"/>
    </source>
</evidence>
<dbReference type="InterPro" id="IPR036922">
    <property type="entry name" value="Rieske_2Fe-2S_sf"/>
</dbReference>
<keyword evidence="3" id="KW-0479">Metal-binding</keyword>
<dbReference type="Pfam" id="PF00355">
    <property type="entry name" value="Rieske"/>
    <property type="match status" value="1"/>
</dbReference>
<sequence length="353" mass="39960">MAHQIEAKPIDERFARGWHCVGLAADFKDGQTHRIDAFGTRLVAFQGEDGALTVLDAWCPHMGGDLSQGTVHGNTVACPFHGWRYGADGKAAEIPYCKRVPPKAKVRRWHALEENRLLFVWHDPEGNPPDPEAAIPRYRACFSDNWSEIAMTSWVVNINSRELVDNIADMAHFDFVHGAPPVYFANLFEGHKATQLMIGSSARLSGESRLTSRATYHGPGCLFVEMDGAFDGLAIRSMLITCNTPIDKHSFRLHYGVLVEHIPGLSDEQNRAITEQYVKQAQDALLEDVAIWDNKVRIDNPVLCESDGPIYQARRWYQQFYVDKSQIEVDMCERREFEIDLGIDKKPSLYHFD</sequence>
<dbReference type="InterPro" id="IPR045605">
    <property type="entry name" value="KshA-like_C"/>
</dbReference>
<dbReference type="Gene3D" id="2.102.10.10">
    <property type="entry name" value="Rieske [2Fe-2S] iron-sulphur domain"/>
    <property type="match status" value="1"/>
</dbReference>
<dbReference type="InterPro" id="IPR017941">
    <property type="entry name" value="Rieske_2Fe-2S"/>
</dbReference>
<evidence type="ECO:0000259" key="7">
    <source>
        <dbReference type="PROSITE" id="PS51296"/>
    </source>
</evidence>
<feature type="domain" description="Rieske" evidence="7">
    <location>
        <begin position="18"/>
        <end position="120"/>
    </location>
</feature>
<comment type="cofactor">
    <cofactor evidence="1">
        <name>Fe cation</name>
        <dbReference type="ChEBI" id="CHEBI:24875"/>
    </cofactor>
</comment>
<protein>
    <submittedName>
        <fullName evidence="8">Rieske 2Fe-2S domain-containing protein</fullName>
    </submittedName>
</protein>
<accession>A0ABT7XL37</accession>
<name>A0ABT7XL37_9NEIS</name>
<keyword evidence="2" id="KW-0001">2Fe-2S</keyword>
<evidence type="ECO:0000256" key="5">
    <source>
        <dbReference type="ARBA" id="ARBA00023004"/>
    </source>
</evidence>
<proteinExistence type="predicted"/>